<evidence type="ECO:0000313" key="5">
    <source>
        <dbReference type="Proteomes" id="UP000700908"/>
    </source>
</evidence>
<dbReference type="Gene3D" id="3.40.1350.10">
    <property type="match status" value="1"/>
</dbReference>
<dbReference type="CDD" id="cd20736">
    <property type="entry name" value="PoNe_Nuclease"/>
    <property type="match status" value="1"/>
</dbReference>
<protein>
    <recommendedName>
        <fullName evidence="2">UPF0102 protein K6V98_06765</fullName>
    </recommendedName>
</protein>
<dbReference type="Pfam" id="PF02021">
    <property type="entry name" value="UPF0102"/>
    <property type="match status" value="1"/>
</dbReference>
<accession>A0ABS7ML03</accession>
<comment type="caution">
    <text evidence="4">The sequence shown here is derived from an EMBL/GenBank/DDBJ whole genome shotgun (WGS) entry which is preliminary data.</text>
</comment>
<evidence type="ECO:0000256" key="3">
    <source>
        <dbReference type="SAM" id="MobiDB-lite"/>
    </source>
</evidence>
<dbReference type="HAMAP" id="MF_00048">
    <property type="entry name" value="UPF0102"/>
    <property type="match status" value="1"/>
</dbReference>
<dbReference type="InterPro" id="IPR011856">
    <property type="entry name" value="tRNA_endonuc-like_dom_sf"/>
</dbReference>
<feature type="compositionally biased region" description="Basic and acidic residues" evidence="3">
    <location>
        <begin position="47"/>
        <end position="60"/>
    </location>
</feature>
<dbReference type="SUPFAM" id="SSF52980">
    <property type="entry name" value="Restriction endonuclease-like"/>
    <property type="match status" value="1"/>
</dbReference>
<dbReference type="InterPro" id="IPR011335">
    <property type="entry name" value="Restrct_endonuc-II-like"/>
</dbReference>
<gene>
    <name evidence="4" type="ORF">K6V98_06765</name>
</gene>
<dbReference type="PANTHER" id="PTHR34039:SF1">
    <property type="entry name" value="UPF0102 PROTEIN YRAN"/>
    <property type="match status" value="1"/>
</dbReference>
<reference evidence="4 5" key="1">
    <citation type="submission" date="2021-08" db="EMBL/GenBank/DDBJ databases">
        <title>Collinsella faecalis sp. nov. isolated from swine faeces.</title>
        <authorList>
            <person name="Oh B.S."/>
            <person name="Lee J.H."/>
        </authorList>
    </citation>
    <scope>NUCLEOTIDE SEQUENCE [LARGE SCALE GENOMIC DNA]</scope>
    <source>
        <strain evidence="4 5">AGMB00827</strain>
    </source>
</reference>
<dbReference type="PANTHER" id="PTHR34039">
    <property type="entry name" value="UPF0102 PROTEIN YRAN"/>
    <property type="match status" value="1"/>
</dbReference>
<dbReference type="InterPro" id="IPR003509">
    <property type="entry name" value="UPF0102_YraN-like"/>
</dbReference>
<evidence type="ECO:0000256" key="1">
    <source>
        <dbReference type="ARBA" id="ARBA00006738"/>
    </source>
</evidence>
<dbReference type="EMBL" id="JAIMFO010000007">
    <property type="protein sequence ID" value="MBY4798044.1"/>
    <property type="molecule type" value="Genomic_DNA"/>
</dbReference>
<dbReference type="Proteomes" id="UP000700908">
    <property type="component" value="Unassembled WGS sequence"/>
</dbReference>
<evidence type="ECO:0000313" key="4">
    <source>
        <dbReference type="EMBL" id="MBY4798044.1"/>
    </source>
</evidence>
<evidence type="ECO:0000256" key="2">
    <source>
        <dbReference type="HAMAP-Rule" id="MF_00048"/>
    </source>
</evidence>
<dbReference type="NCBIfam" id="NF009154">
    <property type="entry name" value="PRK12497.3-3"/>
    <property type="match status" value="1"/>
</dbReference>
<keyword evidence="5" id="KW-1185">Reference proteome</keyword>
<proteinExistence type="inferred from homology"/>
<comment type="similarity">
    <text evidence="1 2">Belongs to the UPF0102 family.</text>
</comment>
<feature type="region of interest" description="Disordered" evidence="3">
    <location>
        <begin position="47"/>
        <end position="73"/>
    </location>
</feature>
<organism evidence="4 5">
    <name type="scientific">Collinsella ureilytica</name>
    <dbReference type="NCBI Taxonomy" id="2869515"/>
    <lineage>
        <taxon>Bacteria</taxon>
        <taxon>Bacillati</taxon>
        <taxon>Actinomycetota</taxon>
        <taxon>Coriobacteriia</taxon>
        <taxon>Coriobacteriales</taxon>
        <taxon>Coriobacteriaceae</taxon>
        <taxon>Collinsella</taxon>
    </lineage>
</organism>
<dbReference type="RefSeq" id="WP_222199753.1">
    <property type="nucleotide sequence ID" value="NZ_JAIMFO010000007.1"/>
</dbReference>
<name>A0ABS7ML03_9ACTN</name>
<sequence length="201" mass="22820">MHEHRITELYYREQTHWHEEACAGDLASEVDAQAYACKGACPHEVRQESSRGGARQRDADDLAGEDPTDRACDRNLNRSELGRLGEDLAAEHLRSLGFVILERNYRCCEGEADLVALDPDDTTVVLVEVKTRRTQDSSEELFVEEAVDARKRQRYRRIASAYLMSHYPVVSIRFDVVAITIPLSGEVEIFHIPNAFGWEAE</sequence>